<dbReference type="EMBL" id="JAGGKP010000022">
    <property type="protein sequence ID" value="MBP1938675.1"/>
    <property type="molecule type" value="Genomic_DNA"/>
</dbReference>
<name>A0ABS4H815_9BACL</name>
<keyword evidence="2" id="KW-1185">Reference proteome</keyword>
<gene>
    <name evidence="1" type="ORF">J2Z20_003617</name>
</gene>
<sequence>MRPNEVIASAKSKLVEIADQTETKKKYRGIKEILPEVFEDLEQKYANQDNSEVTGVPSGFANLDRMTAGFQMDKP</sequence>
<dbReference type="Proteomes" id="UP001519273">
    <property type="component" value="Unassembled WGS sequence"/>
</dbReference>
<evidence type="ECO:0000313" key="2">
    <source>
        <dbReference type="Proteomes" id="UP001519273"/>
    </source>
</evidence>
<comment type="caution">
    <text evidence="1">The sequence shown here is derived from an EMBL/GenBank/DDBJ whole genome shotgun (WGS) entry which is preliminary data.</text>
</comment>
<keyword evidence="1" id="KW-0547">Nucleotide-binding</keyword>
<evidence type="ECO:0000313" key="1">
    <source>
        <dbReference type="EMBL" id="MBP1938675.1"/>
    </source>
</evidence>
<organism evidence="1 2">
    <name type="scientific">Paenibacillus sediminis</name>
    <dbReference type="NCBI Taxonomy" id="664909"/>
    <lineage>
        <taxon>Bacteria</taxon>
        <taxon>Bacillati</taxon>
        <taxon>Bacillota</taxon>
        <taxon>Bacilli</taxon>
        <taxon>Bacillales</taxon>
        <taxon>Paenibacillaceae</taxon>
        <taxon>Paenibacillus</taxon>
    </lineage>
</organism>
<proteinExistence type="predicted"/>
<keyword evidence="1" id="KW-0347">Helicase</keyword>
<dbReference type="GO" id="GO:0004386">
    <property type="term" value="F:helicase activity"/>
    <property type="evidence" value="ECO:0007669"/>
    <property type="project" value="UniProtKB-KW"/>
</dbReference>
<keyword evidence="1" id="KW-0378">Hydrolase</keyword>
<keyword evidence="1" id="KW-0067">ATP-binding</keyword>
<reference evidence="1 2" key="1">
    <citation type="submission" date="2021-03" db="EMBL/GenBank/DDBJ databases">
        <title>Genomic Encyclopedia of Type Strains, Phase IV (KMG-IV): sequencing the most valuable type-strain genomes for metagenomic binning, comparative biology and taxonomic classification.</title>
        <authorList>
            <person name="Goeker M."/>
        </authorList>
    </citation>
    <scope>NUCLEOTIDE SEQUENCE [LARGE SCALE GENOMIC DNA]</scope>
    <source>
        <strain evidence="1 2">DSM 23491</strain>
    </source>
</reference>
<dbReference type="RefSeq" id="WP_209853392.1">
    <property type="nucleotide sequence ID" value="NZ_CBCRVE010000024.1"/>
</dbReference>
<accession>A0ABS4H815</accession>
<protein>
    <submittedName>
        <fullName evidence="1">Replicative DNA helicase</fullName>
    </submittedName>
</protein>